<dbReference type="Proteomes" id="UP000007050">
    <property type="component" value="Chromosome"/>
</dbReference>
<evidence type="ECO:0000313" key="1">
    <source>
        <dbReference type="EMBL" id="CBL34984.1"/>
    </source>
</evidence>
<dbReference type="KEGG" id="esr:ES1_21240"/>
<reference evidence="1 2" key="2">
    <citation type="submission" date="2010-03" db="EMBL/GenBank/DDBJ databases">
        <authorList>
            <person name="Pajon A."/>
        </authorList>
    </citation>
    <scope>NUCLEOTIDE SEQUENCE [LARGE SCALE GENOMIC DNA]</scope>
    <source>
        <strain evidence="1 2">V10Sc8a</strain>
    </source>
</reference>
<dbReference type="HOGENOM" id="CLU_3233809_0_0_9"/>
<evidence type="ECO:0000313" key="2">
    <source>
        <dbReference type="Proteomes" id="UP000007050"/>
    </source>
</evidence>
<protein>
    <submittedName>
        <fullName evidence="1">Uncharacterized protein</fullName>
    </submittedName>
</protein>
<proteinExistence type="predicted"/>
<dbReference type="EMBL" id="FP929059">
    <property type="protein sequence ID" value="CBL34984.1"/>
    <property type="molecule type" value="Genomic_DNA"/>
</dbReference>
<organism evidence="1 2">
    <name type="scientific">[Eubacterium] siraeum V10Sc8a</name>
    <dbReference type="NCBI Taxonomy" id="717961"/>
    <lineage>
        <taxon>Bacteria</taxon>
        <taxon>Bacillati</taxon>
        <taxon>Bacillota</taxon>
        <taxon>Clostridia</taxon>
        <taxon>Eubacteriales</taxon>
        <taxon>Oscillospiraceae</taxon>
        <taxon>Oscillospiraceae incertae sedis</taxon>
    </lineage>
</organism>
<dbReference type="BioCyc" id="ESIR717961:G136L-1766-MONOMER"/>
<dbReference type="AlphaFoldDB" id="D4MMK1"/>
<name>D4MMK1_9FIRM</name>
<gene>
    <name evidence="1" type="ORF">ES1_21240</name>
</gene>
<dbReference type="PATRIC" id="fig|717961.3.peg.2252"/>
<accession>D4MMK1</accession>
<reference evidence="1 2" key="1">
    <citation type="submission" date="2010-03" db="EMBL/GenBank/DDBJ databases">
        <title>The genome sequence of Eubacterium siraeum V10Sc8a.</title>
        <authorList>
            <consortium name="metaHIT consortium -- http://www.metahit.eu/"/>
            <person name="Pajon A."/>
            <person name="Turner K."/>
            <person name="Parkhill J."/>
            <person name="Duncan S."/>
            <person name="Flint H."/>
        </authorList>
    </citation>
    <scope>NUCLEOTIDE SEQUENCE [LARGE SCALE GENOMIC DNA]</scope>
    <source>
        <strain evidence="1 2">V10Sc8a</strain>
    </source>
</reference>
<sequence length="43" mass="4881">MNNIEKAIEIRNARIRFVSLVDKAANLQSFLVTKNKDGEASFK</sequence>